<proteinExistence type="predicted"/>
<sequence length="314" mass="36870">MGFTKAPEICFITDLTTSNIESPLDGIEYRVGNDDYQIKFRFDSMYQNSDFISKNKYILKGLFFNKRWPIQKDDIYDEEILKKIIQEAYYPKSPKEKIDNLILYLHSLQSYEGQVLAITGMDSKILCYKIFFKNEEEYSFYLFNLYQQNYIEGIDASTKDGKALIDITLTYTGLEYIVHLQEEGRFSNICFIAMSFNEELIEIRNAIKSACVKTGFKPVLIDEVIINPEQTINDGIISYLKKSRYCIADFTEQKDGVYFESGFALGRGLKVIYTCRKDWFEKSHFDTNHFPHIIYNLPEQLEIELINRIQSWID</sequence>
<organism evidence="1">
    <name type="scientific">marine sediment metagenome</name>
    <dbReference type="NCBI Taxonomy" id="412755"/>
    <lineage>
        <taxon>unclassified sequences</taxon>
        <taxon>metagenomes</taxon>
        <taxon>ecological metagenomes</taxon>
    </lineage>
</organism>
<protein>
    <recommendedName>
        <fullName evidence="2">Nucleoside 2-deoxyribosyltransferase</fullName>
    </recommendedName>
</protein>
<evidence type="ECO:0008006" key="2">
    <source>
        <dbReference type="Google" id="ProtNLM"/>
    </source>
</evidence>
<accession>A0A0F8WZT0</accession>
<dbReference type="EMBL" id="LAZR01062128">
    <property type="protein sequence ID" value="KKK62168.1"/>
    <property type="molecule type" value="Genomic_DNA"/>
</dbReference>
<name>A0A0F8WZT0_9ZZZZ</name>
<gene>
    <name evidence="1" type="ORF">LCGC14_3007030</name>
</gene>
<comment type="caution">
    <text evidence="1">The sequence shown here is derived from an EMBL/GenBank/DDBJ whole genome shotgun (WGS) entry which is preliminary data.</text>
</comment>
<dbReference type="AlphaFoldDB" id="A0A0F8WZT0"/>
<evidence type="ECO:0000313" key="1">
    <source>
        <dbReference type="EMBL" id="KKK62168.1"/>
    </source>
</evidence>
<reference evidence="1" key="1">
    <citation type="journal article" date="2015" name="Nature">
        <title>Complex archaea that bridge the gap between prokaryotes and eukaryotes.</title>
        <authorList>
            <person name="Spang A."/>
            <person name="Saw J.H."/>
            <person name="Jorgensen S.L."/>
            <person name="Zaremba-Niedzwiedzka K."/>
            <person name="Martijn J."/>
            <person name="Lind A.E."/>
            <person name="van Eijk R."/>
            <person name="Schleper C."/>
            <person name="Guy L."/>
            <person name="Ettema T.J."/>
        </authorList>
    </citation>
    <scope>NUCLEOTIDE SEQUENCE</scope>
</reference>